<feature type="region of interest" description="Disordered" evidence="2">
    <location>
        <begin position="1"/>
        <end position="86"/>
    </location>
</feature>
<feature type="region of interest" description="Disordered" evidence="2">
    <location>
        <begin position="239"/>
        <end position="268"/>
    </location>
</feature>
<keyword evidence="1" id="KW-0862">Zinc</keyword>
<evidence type="ECO:0000256" key="2">
    <source>
        <dbReference type="SAM" id="MobiDB-lite"/>
    </source>
</evidence>
<dbReference type="InterPro" id="IPR001841">
    <property type="entry name" value="Znf_RING"/>
</dbReference>
<sequence>MAGEGSDGYASGSDASTYSDMPSLESSSGSDYEDEPLHPAPSLRRFPPSSFGPHQPAPLTLTPWAQPQHNPNHNHPTSLPTHNPLHELSLDPLAQLAPSSGRVSILSALRLGPRQLAGHSTGELGSPTNELACNANPDLESVTFPTVTIEGGLLEECSICLDDVAEQTHFPCGHWTCPSCSCRLYSCPFCRRTLRTSPPPPPEYLDPQRLWELFDHELWEVFGPNASVSGLRDGRWELHDLPGTGEPTGLAHHSGSHTAPGPDTPRPS</sequence>
<feature type="compositionally biased region" description="Low complexity" evidence="2">
    <location>
        <begin position="1"/>
        <end position="16"/>
    </location>
</feature>
<dbReference type="EMBL" id="HBGA01152426">
    <property type="protein sequence ID" value="CAD9044209.1"/>
    <property type="molecule type" value="Transcribed_RNA"/>
</dbReference>
<dbReference type="GO" id="GO:0008270">
    <property type="term" value="F:zinc ion binding"/>
    <property type="evidence" value="ECO:0007669"/>
    <property type="project" value="UniProtKB-KW"/>
</dbReference>
<feature type="domain" description="RING-type" evidence="3">
    <location>
        <begin position="157"/>
        <end position="191"/>
    </location>
</feature>
<gene>
    <name evidence="4" type="ORF">EGYM00392_LOCUS55392</name>
</gene>
<protein>
    <recommendedName>
        <fullName evidence="3">RING-type domain-containing protein</fullName>
    </recommendedName>
</protein>
<keyword evidence="1" id="KW-0863">Zinc-finger</keyword>
<reference evidence="4" key="1">
    <citation type="submission" date="2021-01" db="EMBL/GenBank/DDBJ databases">
        <authorList>
            <person name="Corre E."/>
            <person name="Pelletier E."/>
            <person name="Niang G."/>
            <person name="Scheremetjew M."/>
            <person name="Finn R."/>
            <person name="Kale V."/>
            <person name="Holt S."/>
            <person name="Cochrane G."/>
            <person name="Meng A."/>
            <person name="Brown T."/>
            <person name="Cohen L."/>
        </authorList>
    </citation>
    <scope>NUCLEOTIDE SEQUENCE</scope>
    <source>
        <strain evidence="4">NIES-381</strain>
    </source>
</reference>
<dbReference type="PROSITE" id="PS50089">
    <property type="entry name" value="ZF_RING_2"/>
    <property type="match status" value="1"/>
</dbReference>
<evidence type="ECO:0000259" key="3">
    <source>
        <dbReference type="PROSITE" id="PS50089"/>
    </source>
</evidence>
<dbReference type="AlphaFoldDB" id="A0A7S1JI26"/>
<organism evidence="4">
    <name type="scientific">Eutreptiella gymnastica</name>
    <dbReference type="NCBI Taxonomy" id="73025"/>
    <lineage>
        <taxon>Eukaryota</taxon>
        <taxon>Discoba</taxon>
        <taxon>Euglenozoa</taxon>
        <taxon>Euglenida</taxon>
        <taxon>Spirocuta</taxon>
        <taxon>Euglenophyceae</taxon>
        <taxon>Eutreptiales</taxon>
        <taxon>Eutreptiaceae</taxon>
        <taxon>Eutreptiella</taxon>
    </lineage>
</organism>
<dbReference type="Pfam" id="PF13920">
    <property type="entry name" value="zf-C3HC4_3"/>
    <property type="match status" value="1"/>
</dbReference>
<keyword evidence="1" id="KW-0479">Metal-binding</keyword>
<dbReference type="Gene3D" id="3.30.40.10">
    <property type="entry name" value="Zinc/RING finger domain, C3HC4 (zinc finger)"/>
    <property type="match status" value="1"/>
</dbReference>
<feature type="compositionally biased region" description="Polar residues" evidence="2">
    <location>
        <begin position="17"/>
        <end position="30"/>
    </location>
</feature>
<evidence type="ECO:0000256" key="1">
    <source>
        <dbReference type="PROSITE-ProRule" id="PRU00175"/>
    </source>
</evidence>
<accession>A0A7S1JI26</accession>
<evidence type="ECO:0000313" key="4">
    <source>
        <dbReference type="EMBL" id="CAD9044209.1"/>
    </source>
</evidence>
<proteinExistence type="predicted"/>
<feature type="compositionally biased region" description="Polar residues" evidence="2">
    <location>
        <begin position="63"/>
        <end position="81"/>
    </location>
</feature>
<dbReference type="InterPro" id="IPR013083">
    <property type="entry name" value="Znf_RING/FYVE/PHD"/>
</dbReference>
<dbReference type="SUPFAM" id="SSF57850">
    <property type="entry name" value="RING/U-box"/>
    <property type="match status" value="1"/>
</dbReference>
<name>A0A7S1JI26_9EUGL</name>